<gene>
    <name evidence="3" type="ORF">D3H35_28960</name>
</gene>
<dbReference type="RefSeq" id="WP_119152560.1">
    <property type="nucleotide sequence ID" value="NZ_QXJM01000056.1"/>
</dbReference>
<dbReference type="EMBL" id="QXJM01000056">
    <property type="protein sequence ID" value="RIE00441.1"/>
    <property type="molecule type" value="Genomic_DNA"/>
</dbReference>
<feature type="compositionally biased region" description="Low complexity" evidence="1">
    <location>
        <begin position="29"/>
        <end position="50"/>
    </location>
</feature>
<sequence length="180" mass="19461">MKSRIGWIVSVMLAITVFLAACSEKESNSANSAKNTNTNTAQSSQTPQQADKVTVNIGLQQSLDPMRVTKEKRFFEEEFAKLGAKVNWLEFQSGALYFEAMAAKRLDLGLAASAPVVVGQAANIDFKIIALTTDGLNDSSLLVSKNSSIKSLQDLKGKKVAVAREAAPGIFYIKCSMRLP</sequence>
<dbReference type="PROSITE" id="PS51257">
    <property type="entry name" value="PROKAR_LIPOPROTEIN"/>
    <property type="match status" value="1"/>
</dbReference>
<protein>
    <recommendedName>
        <fullName evidence="5">SsuA/THI5-like domain-containing protein</fullName>
    </recommendedName>
</protein>
<dbReference type="OrthoDB" id="286202at2"/>
<feature type="region of interest" description="Disordered" evidence="1">
    <location>
        <begin position="29"/>
        <end position="51"/>
    </location>
</feature>
<proteinExistence type="predicted"/>
<dbReference type="AlphaFoldDB" id="A0A398CLC7"/>
<evidence type="ECO:0000313" key="4">
    <source>
        <dbReference type="Proteomes" id="UP000266340"/>
    </source>
</evidence>
<evidence type="ECO:0008006" key="5">
    <source>
        <dbReference type="Google" id="ProtNLM"/>
    </source>
</evidence>
<keyword evidence="4" id="KW-1185">Reference proteome</keyword>
<evidence type="ECO:0000313" key="3">
    <source>
        <dbReference type="EMBL" id="RIE00441.1"/>
    </source>
</evidence>
<feature type="chain" id="PRO_5039077542" description="SsuA/THI5-like domain-containing protein" evidence="2">
    <location>
        <begin position="21"/>
        <end position="180"/>
    </location>
</feature>
<dbReference type="PANTHER" id="PTHR30024">
    <property type="entry name" value="ALIPHATIC SULFONATES-BINDING PROTEIN-RELATED"/>
    <property type="match status" value="1"/>
</dbReference>
<evidence type="ECO:0000256" key="2">
    <source>
        <dbReference type="SAM" id="SignalP"/>
    </source>
</evidence>
<feature type="signal peptide" evidence="2">
    <location>
        <begin position="1"/>
        <end position="20"/>
    </location>
</feature>
<name>A0A398CLC7_9BACL</name>
<dbReference type="Pfam" id="PF12974">
    <property type="entry name" value="Phosphonate-bd"/>
    <property type="match status" value="1"/>
</dbReference>
<organism evidence="3 4">
    <name type="scientific">Cohnella faecalis</name>
    <dbReference type="NCBI Taxonomy" id="2315694"/>
    <lineage>
        <taxon>Bacteria</taxon>
        <taxon>Bacillati</taxon>
        <taxon>Bacillota</taxon>
        <taxon>Bacilli</taxon>
        <taxon>Bacillales</taxon>
        <taxon>Paenibacillaceae</taxon>
        <taxon>Cohnella</taxon>
    </lineage>
</organism>
<dbReference type="Gene3D" id="3.40.190.10">
    <property type="entry name" value="Periplasmic binding protein-like II"/>
    <property type="match status" value="1"/>
</dbReference>
<dbReference type="PANTHER" id="PTHR30024:SF42">
    <property type="entry name" value="ALIPHATIC SULFONATES-BINDING PROTEIN-RELATED"/>
    <property type="match status" value="1"/>
</dbReference>
<comment type="caution">
    <text evidence="3">The sequence shown here is derived from an EMBL/GenBank/DDBJ whole genome shotgun (WGS) entry which is preliminary data.</text>
</comment>
<dbReference type="Proteomes" id="UP000266340">
    <property type="component" value="Unassembled WGS sequence"/>
</dbReference>
<accession>A0A398CLC7</accession>
<evidence type="ECO:0000256" key="1">
    <source>
        <dbReference type="SAM" id="MobiDB-lite"/>
    </source>
</evidence>
<dbReference type="SUPFAM" id="SSF53850">
    <property type="entry name" value="Periplasmic binding protein-like II"/>
    <property type="match status" value="1"/>
</dbReference>
<keyword evidence="2" id="KW-0732">Signal</keyword>
<reference evidence="3 4" key="1">
    <citation type="submission" date="2018-09" db="EMBL/GenBank/DDBJ databases">
        <title>Cohnella cavernae sp. nov., isolated from a karst cave.</title>
        <authorList>
            <person name="Zhu H."/>
        </authorList>
    </citation>
    <scope>NUCLEOTIDE SEQUENCE [LARGE SCALE GENOMIC DNA]</scope>
    <source>
        <strain evidence="3 4">K2E09-144</strain>
    </source>
</reference>